<dbReference type="PANTHER" id="PTHR35292">
    <property type="entry name" value="EXPRESSED PROTEIN"/>
    <property type="match status" value="1"/>
</dbReference>
<name>A0AAV8BYZ8_9POAL</name>
<feature type="compositionally biased region" description="Basic and acidic residues" evidence="1">
    <location>
        <begin position="157"/>
        <end position="175"/>
    </location>
</feature>
<dbReference type="Proteomes" id="UP001140206">
    <property type="component" value="Chromosome 5"/>
</dbReference>
<reference evidence="2" key="1">
    <citation type="submission" date="2022-08" db="EMBL/GenBank/DDBJ databases">
        <authorList>
            <person name="Marques A."/>
        </authorList>
    </citation>
    <scope>NUCLEOTIDE SEQUENCE</scope>
    <source>
        <strain evidence="2">RhyPub2mFocal</strain>
        <tissue evidence="2">Leaves</tissue>
    </source>
</reference>
<evidence type="ECO:0000256" key="1">
    <source>
        <dbReference type="SAM" id="MobiDB-lite"/>
    </source>
</evidence>
<accession>A0AAV8BYZ8</accession>
<dbReference type="EMBL" id="JAMFTS010000005">
    <property type="protein sequence ID" value="KAJ4748431.1"/>
    <property type="molecule type" value="Genomic_DNA"/>
</dbReference>
<feature type="region of interest" description="Disordered" evidence="1">
    <location>
        <begin position="153"/>
        <end position="175"/>
    </location>
</feature>
<evidence type="ECO:0000313" key="3">
    <source>
        <dbReference type="Proteomes" id="UP001140206"/>
    </source>
</evidence>
<keyword evidence="3" id="KW-1185">Reference proteome</keyword>
<comment type="caution">
    <text evidence="2">The sequence shown here is derived from an EMBL/GenBank/DDBJ whole genome shotgun (WGS) entry which is preliminary data.</text>
</comment>
<protein>
    <submittedName>
        <fullName evidence="2">Aerobic glycerol-3-phosphate dehydrogenase</fullName>
    </submittedName>
</protein>
<organism evidence="2 3">
    <name type="scientific">Rhynchospora pubera</name>
    <dbReference type="NCBI Taxonomy" id="906938"/>
    <lineage>
        <taxon>Eukaryota</taxon>
        <taxon>Viridiplantae</taxon>
        <taxon>Streptophyta</taxon>
        <taxon>Embryophyta</taxon>
        <taxon>Tracheophyta</taxon>
        <taxon>Spermatophyta</taxon>
        <taxon>Magnoliopsida</taxon>
        <taxon>Liliopsida</taxon>
        <taxon>Poales</taxon>
        <taxon>Cyperaceae</taxon>
        <taxon>Cyperoideae</taxon>
        <taxon>Rhynchosporeae</taxon>
        <taxon>Rhynchospora</taxon>
    </lineage>
</organism>
<evidence type="ECO:0000313" key="2">
    <source>
        <dbReference type="EMBL" id="KAJ4748431.1"/>
    </source>
</evidence>
<sequence>MTTGSRALNEVFRNSRGRNWRDRVFDVLETNTKEIIRLELGRNSFIDESDPAQPSLSLSLSVLLIRRRRTRLEREGSMAARAALASMARVALADTPAARIVPRRGMASAEGHHGPAKVNIWEDPLSPSKWKEEHFVLASLSAWGLVIYGGSKAFGGGKKEKPESKQEEATVKAGH</sequence>
<dbReference type="PANTHER" id="PTHR35292:SF13">
    <property type="entry name" value="OS03G0581800 PROTEIN"/>
    <property type="match status" value="1"/>
</dbReference>
<dbReference type="AlphaFoldDB" id="A0AAV8BYZ8"/>
<gene>
    <name evidence="2" type="ORF">LUZ62_082836</name>
</gene>
<proteinExistence type="predicted"/>